<evidence type="ECO:0000256" key="2">
    <source>
        <dbReference type="ARBA" id="ARBA00022679"/>
    </source>
</evidence>
<dbReference type="SUPFAM" id="SSF53067">
    <property type="entry name" value="Actin-like ATPase domain"/>
    <property type="match status" value="2"/>
</dbReference>
<dbReference type="InterPro" id="IPR018484">
    <property type="entry name" value="FGGY_N"/>
</dbReference>
<dbReference type="RefSeq" id="WP_091391897.1">
    <property type="nucleotide sequence ID" value="NZ_FNQY01000001.1"/>
</dbReference>
<reference evidence="6 7" key="1">
    <citation type="submission" date="2016-10" db="EMBL/GenBank/DDBJ databases">
        <authorList>
            <person name="de Groot N.N."/>
        </authorList>
    </citation>
    <scope>NUCLEOTIDE SEQUENCE [LARGE SCALE GENOMIC DNA]</scope>
    <source>
        <strain evidence="6 7">Vu-144</strain>
    </source>
</reference>
<dbReference type="AlphaFoldDB" id="A0A1H3VEV5"/>
<evidence type="ECO:0000313" key="6">
    <source>
        <dbReference type="EMBL" id="SDZ73201.1"/>
    </source>
</evidence>
<dbReference type="EMBL" id="FNQY01000001">
    <property type="protein sequence ID" value="SDZ73201.1"/>
    <property type="molecule type" value="Genomic_DNA"/>
</dbReference>
<dbReference type="PIRSF" id="PIRSF000538">
    <property type="entry name" value="GlpK"/>
    <property type="match status" value="1"/>
</dbReference>
<evidence type="ECO:0000256" key="1">
    <source>
        <dbReference type="ARBA" id="ARBA00009156"/>
    </source>
</evidence>
<evidence type="ECO:0000256" key="3">
    <source>
        <dbReference type="ARBA" id="ARBA00022777"/>
    </source>
</evidence>
<proteinExistence type="inferred from homology"/>
<dbReference type="Pfam" id="PF00370">
    <property type="entry name" value="FGGY_N"/>
    <property type="match status" value="1"/>
</dbReference>
<dbReference type="InterPro" id="IPR000577">
    <property type="entry name" value="Carb_kinase_FGGY"/>
</dbReference>
<keyword evidence="3 6" id="KW-0418">Kinase</keyword>
<dbReference type="InterPro" id="IPR018485">
    <property type="entry name" value="FGGY_C"/>
</dbReference>
<feature type="domain" description="Carbohydrate kinase FGGY N-terminal" evidence="4">
    <location>
        <begin position="3"/>
        <end position="246"/>
    </location>
</feature>
<comment type="similarity">
    <text evidence="1">Belongs to the FGGY kinase family.</text>
</comment>
<evidence type="ECO:0000259" key="4">
    <source>
        <dbReference type="Pfam" id="PF00370"/>
    </source>
</evidence>
<dbReference type="PANTHER" id="PTHR43095">
    <property type="entry name" value="SUGAR KINASE"/>
    <property type="match status" value="1"/>
</dbReference>
<dbReference type="GO" id="GO:0016301">
    <property type="term" value="F:kinase activity"/>
    <property type="evidence" value="ECO:0007669"/>
    <property type="project" value="UniProtKB-KW"/>
</dbReference>
<dbReference type="Proteomes" id="UP000199041">
    <property type="component" value="Unassembled WGS sequence"/>
</dbReference>
<dbReference type="Pfam" id="PF02782">
    <property type="entry name" value="FGGY_C"/>
    <property type="match status" value="1"/>
</dbReference>
<dbReference type="OrthoDB" id="9805576at2"/>
<keyword evidence="7" id="KW-1185">Reference proteome</keyword>
<dbReference type="CDD" id="cd07809">
    <property type="entry name" value="ASKHA_NBD_FGGY_BaXK-like"/>
    <property type="match status" value="1"/>
</dbReference>
<dbReference type="GO" id="GO:0005975">
    <property type="term" value="P:carbohydrate metabolic process"/>
    <property type="evidence" value="ECO:0007669"/>
    <property type="project" value="InterPro"/>
</dbReference>
<accession>A0A1H3VEV5</accession>
<gene>
    <name evidence="6" type="ORF">SAMN05192529_10116</name>
</gene>
<feature type="domain" description="Carbohydrate kinase FGGY C-terminal" evidence="5">
    <location>
        <begin position="260"/>
        <end position="446"/>
    </location>
</feature>
<keyword evidence="2" id="KW-0808">Transferase</keyword>
<protein>
    <submittedName>
        <fullName evidence="6">Xylulokinase</fullName>
    </submittedName>
</protein>
<evidence type="ECO:0000313" key="7">
    <source>
        <dbReference type="Proteomes" id="UP000199041"/>
    </source>
</evidence>
<dbReference type="Gene3D" id="3.30.420.40">
    <property type="match status" value="2"/>
</dbReference>
<sequence>MLLLGIDLGTSSIKVSVVDADTRKVVAATSYPSDTEREIQSPRHGWAEQDPELWWSDVQNGIKAVIDGGGFDPLSIAAIGITYQMHGLVLVDKAGKVLRPSIIWCDGRATEVGGQARKKLSDSYLLTNMLNFPGNFTASKLGWVKAHEPEIYHQSYKMMLPGDFIAFKLSGKITASPSMLSEGVFWDFKKEDISEALLEAMELDRDLLPAVQPVFSDHGRLNEATGEALGLKPGIPITYKAGDQPNNALSLGVLEPGEIATTAGTSGVIYAVTDQRYFDPLSRVNTFAHVNHAKDHRRLGILLCINGTGISNRWIKQMTDPGLSYGQMDQKALATAVGADGLLFLPFGNGAERILCNHYLGAHLENIDFNTHDRAHLYRAVHEGIAFSFRYGLDIMKEGGTQARVVKAGKANMFLNQTFIQAFVNVTGLTLELYNTDGSIGAALGAGIGQGYYDKPATAFEALEKLAVIEPDPALVAQYETIYQQWKSLLDNKLEKNNIIHS</sequence>
<dbReference type="InterPro" id="IPR050406">
    <property type="entry name" value="FGGY_Carb_Kinase"/>
</dbReference>
<organism evidence="6 7">
    <name type="scientific">Arachidicoccus rhizosphaerae</name>
    <dbReference type="NCBI Taxonomy" id="551991"/>
    <lineage>
        <taxon>Bacteria</taxon>
        <taxon>Pseudomonadati</taxon>
        <taxon>Bacteroidota</taxon>
        <taxon>Chitinophagia</taxon>
        <taxon>Chitinophagales</taxon>
        <taxon>Chitinophagaceae</taxon>
        <taxon>Arachidicoccus</taxon>
    </lineage>
</organism>
<dbReference type="InterPro" id="IPR043129">
    <property type="entry name" value="ATPase_NBD"/>
</dbReference>
<name>A0A1H3VEV5_9BACT</name>
<evidence type="ECO:0000259" key="5">
    <source>
        <dbReference type="Pfam" id="PF02782"/>
    </source>
</evidence>
<dbReference type="PANTHER" id="PTHR43095:SF5">
    <property type="entry name" value="XYLULOSE KINASE"/>
    <property type="match status" value="1"/>
</dbReference>
<dbReference type="STRING" id="551991.SAMN05192529_10116"/>